<sequence length="186" mass="21037">MKTLIFFGSARKEGNTKEMVNIFIDELQGDVEVIDAYRSTISPCIDCRYCWYKKGCSIKDDMQSIYKKIDEADNIVFASPMYFYNVPSPLKIIIDRLQVYWAGVLRKDRPELGAKKGAILMCGGARPFKNQFIAGEIVLKAVLKDLSAECLGIVTSSYTDKFPVSQNEDIKNLIRDLAKKINTTLI</sequence>
<dbReference type="EMBL" id="JAEEGC010000158">
    <property type="protein sequence ID" value="MBV7276136.1"/>
    <property type="molecule type" value="Genomic_DNA"/>
</dbReference>
<comment type="caution">
    <text evidence="4">The sequence shown here is derived from an EMBL/GenBank/DDBJ whole genome shotgun (WGS) entry which is preliminary data.</text>
</comment>
<gene>
    <name evidence="4" type="ORF">I6U48_24940</name>
</gene>
<evidence type="ECO:0000313" key="5">
    <source>
        <dbReference type="Proteomes" id="UP000694308"/>
    </source>
</evidence>
<dbReference type="InterPro" id="IPR005025">
    <property type="entry name" value="FMN_Rdtase-like_dom"/>
</dbReference>
<dbReference type="Proteomes" id="UP000694308">
    <property type="component" value="Unassembled WGS sequence"/>
</dbReference>
<evidence type="ECO:0000256" key="1">
    <source>
        <dbReference type="ARBA" id="ARBA00022630"/>
    </source>
</evidence>
<keyword evidence="2" id="KW-0288">FMN</keyword>
<keyword evidence="5" id="KW-1185">Reference proteome</keyword>
<name>A0A949U2E6_9CLOT</name>
<dbReference type="GO" id="GO:0016491">
    <property type="term" value="F:oxidoreductase activity"/>
    <property type="evidence" value="ECO:0007669"/>
    <property type="project" value="InterPro"/>
</dbReference>
<keyword evidence="1" id="KW-0285">Flavoprotein</keyword>
<reference evidence="4" key="1">
    <citation type="submission" date="2020-12" db="EMBL/GenBank/DDBJ databases">
        <title>Clostridium thailandense sp. nov., a novel acetogenic bacterium isolated from peat land soil in Thailand.</title>
        <authorList>
            <person name="Chaikitkaew S."/>
            <person name="Birkeland N.K."/>
        </authorList>
    </citation>
    <scope>NUCLEOTIDE SEQUENCE</scope>
    <source>
        <strain evidence="4">PL3</strain>
    </source>
</reference>
<dbReference type="PANTHER" id="PTHR43278">
    <property type="entry name" value="NAD(P)H-DEPENDENT FMN-CONTAINING OXIDOREDUCTASE YWQN-RELATED"/>
    <property type="match status" value="1"/>
</dbReference>
<protein>
    <submittedName>
        <fullName evidence="4">Flavodoxin family protein</fullName>
    </submittedName>
</protein>
<organism evidence="4 5">
    <name type="scientific">Clostridium thailandense</name>
    <dbReference type="NCBI Taxonomy" id="2794346"/>
    <lineage>
        <taxon>Bacteria</taxon>
        <taxon>Bacillati</taxon>
        <taxon>Bacillota</taxon>
        <taxon>Clostridia</taxon>
        <taxon>Eubacteriales</taxon>
        <taxon>Clostridiaceae</taxon>
        <taxon>Clostridium</taxon>
    </lineage>
</organism>
<dbReference type="RefSeq" id="WP_218323180.1">
    <property type="nucleotide sequence ID" value="NZ_JAEEGC010000158.1"/>
</dbReference>
<dbReference type="InterPro" id="IPR051796">
    <property type="entry name" value="ISF_SsuE-like"/>
</dbReference>
<dbReference type="Pfam" id="PF03358">
    <property type="entry name" value="FMN_red"/>
    <property type="match status" value="1"/>
</dbReference>
<evidence type="ECO:0000313" key="4">
    <source>
        <dbReference type="EMBL" id="MBV7276136.1"/>
    </source>
</evidence>
<dbReference type="AlphaFoldDB" id="A0A949U2E6"/>
<dbReference type="PANTHER" id="PTHR43278:SF4">
    <property type="entry name" value="NAD(P)H-DEPENDENT FMN-CONTAINING OXIDOREDUCTASE YWQN-RELATED"/>
    <property type="match status" value="1"/>
</dbReference>
<evidence type="ECO:0000259" key="3">
    <source>
        <dbReference type="Pfam" id="PF03358"/>
    </source>
</evidence>
<feature type="domain" description="NADPH-dependent FMN reductase-like" evidence="3">
    <location>
        <begin position="1"/>
        <end position="125"/>
    </location>
</feature>
<evidence type="ECO:0000256" key="2">
    <source>
        <dbReference type="ARBA" id="ARBA00022643"/>
    </source>
</evidence>
<accession>A0A949U2E6</accession>
<proteinExistence type="predicted"/>